<keyword evidence="4" id="KW-0472">Membrane</keyword>
<evidence type="ECO:0000313" key="8">
    <source>
        <dbReference type="Proteomes" id="UP000319213"/>
    </source>
</evidence>
<sequence>MPEHDREAAPSQEPARSPASPPVAEGAAEAAGGDGQAQRRRKRPAPAVSGAKPRTRKGKGRPGRSRRISSILIGVAGSLVGGVSLGMFVVFGLAKEVHLMVDGEPIDIHTFADTVAEALERADVKIGPADYVSPKPTQRIADEGRIEVRHARKLTLIKDGRTTVHTVTALNVGDALEELDLDPDKVKLSASVMRQIPLTGLRLSVTTIREIDVVKDGRRIRMTTTARTIREALESNGITVGKDEKVRPKLSAFPEDGQVVRIIPVTPPRTEPIRPEVARLNWNALAQCETGGNPRAVDPAGTNFGMYAISLQMWRAVGGKKTPVDWPAEEQTYRAQLLYQKVEGRWQRQWPNCGSRLFD</sequence>
<keyword evidence="2" id="KW-0378">Hydrolase</keyword>
<feature type="transmembrane region" description="Helical" evidence="4">
    <location>
        <begin position="71"/>
        <end position="94"/>
    </location>
</feature>
<organism evidence="7 8">
    <name type="scientific">Thermopolyspora flexuosa</name>
    <dbReference type="NCBI Taxonomy" id="103836"/>
    <lineage>
        <taxon>Bacteria</taxon>
        <taxon>Bacillati</taxon>
        <taxon>Actinomycetota</taxon>
        <taxon>Actinomycetes</taxon>
        <taxon>Streptosporangiales</taxon>
        <taxon>Streptosporangiaceae</taxon>
        <taxon>Thermopolyspora</taxon>
    </lineage>
</organism>
<dbReference type="SUPFAM" id="SSF53955">
    <property type="entry name" value="Lysozyme-like"/>
    <property type="match status" value="1"/>
</dbReference>
<dbReference type="Pfam" id="PF03990">
    <property type="entry name" value="DUF348"/>
    <property type="match status" value="3"/>
</dbReference>
<protein>
    <submittedName>
        <fullName evidence="7">Uncharacterized protein DUF348</fullName>
    </submittedName>
</protein>
<feature type="region of interest" description="Disordered" evidence="3">
    <location>
        <begin position="1"/>
        <end position="65"/>
    </location>
</feature>
<evidence type="ECO:0000313" key="7">
    <source>
        <dbReference type="EMBL" id="TQM73577.1"/>
    </source>
</evidence>
<dbReference type="InterPro" id="IPR010618">
    <property type="entry name" value="RPF"/>
</dbReference>
<name>A0A543ISQ8_9ACTN</name>
<accession>A0A543ISQ8</accession>
<dbReference type="EMBL" id="VFPQ01000001">
    <property type="protein sequence ID" value="TQM73577.1"/>
    <property type="molecule type" value="Genomic_DNA"/>
</dbReference>
<comment type="similarity">
    <text evidence="1">Belongs to the transglycosylase family. Rpf subfamily.</text>
</comment>
<dbReference type="Proteomes" id="UP000319213">
    <property type="component" value="Unassembled WGS sequence"/>
</dbReference>
<keyword evidence="4" id="KW-1133">Transmembrane helix</keyword>
<feature type="domain" description="Resuscitation-promoting factor core lysozyme-like" evidence="6">
    <location>
        <begin position="279"/>
        <end position="353"/>
    </location>
</feature>
<feature type="domain" description="DUF348" evidence="5">
    <location>
        <begin position="97"/>
        <end position="136"/>
    </location>
</feature>
<evidence type="ECO:0000256" key="1">
    <source>
        <dbReference type="ARBA" id="ARBA00010830"/>
    </source>
</evidence>
<feature type="compositionally biased region" description="Basic residues" evidence="3">
    <location>
        <begin position="53"/>
        <end position="65"/>
    </location>
</feature>
<comment type="caution">
    <text evidence="7">The sequence shown here is derived from an EMBL/GenBank/DDBJ whole genome shotgun (WGS) entry which is preliminary data.</text>
</comment>
<reference evidence="7 8" key="1">
    <citation type="submission" date="2019-06" db="EMBL/GenBank/DDBJ databases">
        <title>Sequencing the genomes of 1000 actinobacteria strains.</title>
        <authorList>
            <person name="Klenk H.-P."/>
        </authorList>
    </citation>
    <scope>NUCLEOTIDE SEQUENCE [LARGE SCALE GENOMIC DNA]</scope>
    <source>
        <strain evidence="7 8">DSM 43186</strain>
    </source>
</reference>
<gene>
    <name evidence="7" type="ORF">FHX40_0225</name>
</gene>
<keyword evidence="4" id="KW-0812">Transmembrane</keyword>
<keyword evidence="8" id="KW-1185">Reference proteome</keyword>
<dbReference type="InterPro" id="IPR023346">
    <property type="entry name" value="Lysozyme-like_dom_sf"/>
</dbReference>
<dbReference type="Gene3D" id="1.10.530.10">
    <property type="match status" value="1"/>
</dbReference>
<evidence type="ECO:0000259" key="6">
    <source>
        <dbReference type="Pfam" id="PF06737"/>
    </source>
</evidence>
<evidence type="ECO:0000256" key="2">
    <source>
        <dbReference type="ARBA" id="ARBA00022801"/>
    </source>
</evidence>
<dbReference type="CDD" id="cd13925">
    <property type="entry name" value="RPF"/>
    <property type="match status" value="1"/>
</dbReference>
<evidence type="ECO:0000259" key="5">
    <source>
        <dbReference type="Pfam" id="PF03990"/>
    </source>
</evidence>
<evidence type="ECO:0000256" key="4">
    <source>
        <dbReference type="SAM" id="Phobius"/>
    </source>
</evidence>
<proteinExistence type="inferred from homology"/>
<dbReference type="AlphaFoldDB" id="A0A543ISQ8"/>
<evidence type="ECO:0000256" key="3">
    <source>
        <dbReference type="SAM" id="MobiDB-lite"/>
    </source>
</evidence>
<dbReference type="GO" id="GO:0016787">
    <property type="term" value="F:hydrolase activity"/>
    <property type="evidence" value="ECO:0007669"/>
    <property type="project" value="UniProtKB-KW"/>
</dbReference>
<dbReference type="InterPro" id="IPR007137">
    <property type="entry name" value="DUF348"/>
</dbReference>
<feature type="domain" description="DUF348" evidence="5">
    <location>
        <begin position="155"/>
        <end position="182"/>
    </location>
</feature>
<dbReference type="Pfam" id="PF06737">
    <property type="entry name" value="Transglycosylas"/>
    <property type="match status" value="1"/>
</dbReference>
<feature type="domain" description="DUF348" evidence="5">
    <location>
        <begin position="213"/>
        <end position="251"/>
    </location>
</feature>